<sequence length="83" mass="9219">MPVRSITEKKGEKKSLTCCLLKCSSRLELGRISEGRLSLVIRDALPVDNLVHACLGVDQIQQFGGNYLAELLVYRFACFNEGC</sequence>
<reference evidence="1 2" key="1">
    <citation type="submission" date="2016-11" db="EMBL/GenBank/DDBJ databases">
        <authorList>
            <person name="Jaros S."/>
            <person name="Januszkiewicz K."/>
            <person name="Wedrychowicz H."/>
        </authorList>
    </citation>
    <scope>NUCLEOTIDE SEQUENCE [LARGE SCALE GENOMIC DNA]</scope>
    <source>
        <strain evidence="1 2">DSM 9705</strain>
    </source>
</reference>
<name>A0A1M5YNW4_9BACT</name>
<proteinExistence type="predicted"/>
<evidence type="ECO:0000313" key="1">
    <source>
        <dbReference type="EMBL" id="SHI13815.1"/>
    </source>
</evidence>
<accession>A0A1M5YNW4</accession>
<protein>
    <submittedName>
        <fullName evidence="1">Uncharacterized protein</fullName>
    </submittedName>
</protein>
<dbReference type="EMBL" id="FQXS01000047">
    <property type="protein sequence ID" value="SHI13815.1"/>
    <property type="molecule type" value="Genomic_DNA"/>
</dbReference>
<gene>
    <name evidence="1" type="ORF">SAMN02745124_04284</name>
</gene>
<dbReference type="Proteomes" id="UP000184139">
    <property type="component" value="Unassembled WGS sequence"/>
</dbReference>
<evidence type="ECO:0000313" key="2">
    <source>
        <dbReference type="Proteomes" id="UP000184139"/>
    </source>
</evidence>
<dbReference type="STRING" id="1121409.SAMN02745124_04284"/>
<keyword evidence="2" id="KW-1185">Reference proteome</keyword>
<dbReference type="AlphaFoldDB" id="A0A1M5YNW4"/>
<organism evidence="1 2">
    <name type="scientific">Desulfofustis glycolicus DSM 9705</name>
    <dbReference type="NCBI Taxonomy" id="1121409"/>
    <lineage>
        <taxon>Bacteria</taxon>
        <taxon>Pseudomonadati</taxon>
        <taxon>Thermodesulfobacteriota</taxon>
        <taxon>Desulfobulbia</taxon>
        <taxon>Desulfobulbales</taxon>
        <taxon>Desulfocapsaceae</taxon>
        <taxon>Desulfofustis</taxon>
    </lineage>
</organism>